<keyword evidence="3" id="KW-1185">Reference proteome</keyword>
<dbReference type="Proteomes" id="UP000507470">
    <property type="component" value="Unassembled WGS sequence"/>
</dbReference>
<accession>A0A6J8AQL4</accession>
<dbReference type="PANTHER" id="PTHR34718:SF2">
    <property type="entry name" value="PHD-TYPE DOMAIN-CONTAINING PROTEIN"/>
    <property type="match status" value="1"/>
</dbReference>
<dbReference type="OrthoDB" id="5985686at2759"/>
<proteinExistence type="predicted"/>
<dbReference type="SUPFAM" id="SSF54001">
    <property type="entry name" value="Cysteine proteinases"/>
    <property type="match status" value="1"/>
</dbReference>
<reference evidence="2 3" key="1">
    <citation type="submission" date="2020-06" db="EMBL/GenBank/DDBJ databases">
        <authorList>
            <person name="Li R."/>
            <person name="Bekaert M."/>
        </authorList>
    </citation>
    <scope>NUCLEOTIDE SEQUENCE [LARGE SCALE GENOMIC DNA]</scope>
    <source>
        <strain evidence="3">wild</strain>
    </source>
</reference>
<evidence type="ECO:0008006" key="4">
    <source>
        <dbReference type="Google" id="ProtNLM"/>
    </source>
</evidence>
<dbReference type="AlphaFoldDB" id="A0A6J8AQL4"/>
<feature type="compositionally biased region" description="Polar residues" evidence="1">
    <location>
        <begin position="71"/>
        <end position="83"/>
    </location>
</feature>
<gene>
    <name evidence="2" type="ORF">MCOR_10018</name>
</gene>
<evidence type="ECO:0000256" key="1">
    <source>
        <dbReference type="SAM" id="MobiDB-lite"/>
    </source>
</evidence>
<feature type="region of interest" description="Disordered" evidence="1">
    <location>
        <begin position="1"/>
        <end position="106"/>
    </location>
</feature>
<evidence type="ECO:0000313" key="2">
    <source>
        <dbReference type="EMBL" id="CAC5371632.1"/>
    </source>
</evidence>
<feature type="compositionally biased region" description="Low complexity" evidence="1">
    <location>
        <begin position="53"/>
        <end position="70"/>
    </location>
</feature>
<protein>
    <recommendedName>
        <fullName evidence="4">Ubiquitin-like protease family profile domain-containing protein</fullName>
    </recommendedName>
</protein>
<name>A0A6J8AQL4_MYTCO</name>
<dbReference type="EMBL" id="CACVKT020001781">
    <property type="protein sequence ID" value="CAC5371632.1"/>
    <property type="molecule type" value="Genomic_DNA"/>
</dbReference>
<dbReference type="Gene3D" id="3.40.395.10">
    <property type="entry name" value="Adenoviral Proteinase, Chain A"/>
    <property type="match status" value="1"/>
</dbReference>
<feature type="compositionally biased region" description="Basic residues" evidence="1">
    <location>
        <begin position="1"/>
        <end position="19"/>
    </location>
</feature>
<dbReference type="PANTHER" id="PTHR34718">
    <property type="entry name" value="PHD-TYPE DOMAIN-CONTAINING PROTEIN"/>
    <property type="match status" value="1"/>
</dbReference>
<organism evidence="2 3">
    <name type="scientific">Mytilus coruscus</name>
    <name type="common">Sea mussel</name>
    <dbReference type="NCBI Taxonomy" id="42192"/>
    <lineage>
        <taxon>Eukaryota</taxon>
        <taxon>Metazoa</taxon>
        <taxon>Spiralia</taxon>
        <taxon>Lophotrochozoa</taxon>
        <taxon>Mollusca</taxon>
        <taxon>Bivalvia</taxon>
        <taxon>Autobranchia</taxon>
        <taxon>Pteriomorphia</taxon>
        <taxon>Mytilida</taxon>
        <taxon>Mytiloidea</taxon>
        <taxon>Mytilidae</taxon>
        <taxon>Mytilinae</taxon>
        <taxon>Mytilus</taxon>
    </lineage>
</organism>
<sequence length="270" mass="29998">MLSKRNLKKHDKKSGRKKPRPNDGDIEILPAPDSEEAQLIECPLEPPSPKTPKTPSKLKTSAKSKTPAKLNTPSKQKAVSTPKSTKRLRFADNGDSQDHQILVTDSPPPVKKAKLIMNNPIPIAWINGLNSDHKQILENNEWLCSEIINACCTIISKQFPNVSGFQPTGLSPVFDDETKSWSEKFGSFVEKGCPTVQIHHTGKSHWVTSFQSVNDQCIYVLDSFSKTFTLTPSLDIQLAAIYGHGKKHSLKCNNNQMVMIVGFNCLICFC</sequence>
<dbReference type="InterPro" id="IPR038765">
    <property type="entry name" value="Papain-like_cys_pep_sf"/>
</dbReference>
<evidence type="ECO:0000313" key="3">
    <source>
        <dbReference type="Proteomes" id="UP000507470"/>
    </source>
</evidence>
<feature type="compositionally biased region" description="Basic and acidic residues" evidence="1">
    <location>
        <begin position="89"/>
        <end position="98"/>
    </location>
</feature>